<gene>
    <name evidence="2" type="ORF">EDD73_10633</name>
</gene>
<dbReference type="Gene3D" id="3.20.20.100">
    <property type="entry name" value="NADP-dependent oxidoreductase domain"/>
    <property type="match status" value="1"/>
</dbReference>
<evidence type="ECO:0000259" key="1">
    <source>
        <dbReference type="Pfam" id="PF00248"/>
    </source>
</evidence>
<dbReference type="SUPFAM" id="SSF51430">
    <property type="entry name" value="NAD(P)-linked oxidoreductase"/>
    <property type="match status" value="1"/>
</dbReference>
<dbReference type="InterPro" id="IPR036812">
    <property type="entry name" value="NAD(P)_OxRdtase_dom_sf"/>
</dbReference>
<dbReference type="EMBL" id="SLXT01000006">
    <property type="protein sequence ID" value="TCP65155.1"/>
    <property type="molecule type" value="Genomic_DNA"/>
</dbReference>
<dbReference type="SUPFAM" id="SSF46548">
    <property type="entry name" value="alpha-helical ferredoxin"/>
    <property type="match status" value="1"/>
</dbReference>
<sequence>MLYRAMGKTGVQVSNLGFGCMRLPVIDGQPDQIDEAKATEMIHYAIDQGVNYIDTAYPYHGKGFGEPGMSEVFVGKVLQGGYRQKVHLATKLPCWMVGSRSDMDRLLNEQLQRLQTDRIDFYLLHSLQQDTWAKVTKLDVFSFLDQAIADGRIGYAGFSFHDEYPLFPEIIDAYPWSFCQIQYNYMDVTYQAGLKGLEYAAQKGMGVVIMEPLRGGRLATRIPADIQQLWDRAEVKRTPAGWALQYVWNHPAVSTVLSGMNEMAQVVENIQAAEQGYANAMTAKEKDLIAQVKKIYESRTKVDCTNCRYCMPCPLGVDIPGSFIQLNNASMYDDIKGARWTYQTFLSPAERASGCTECGRYEEICPQQLPIRERLKEVVRELES</sequence>
<dbReference type="PROSITE" id="PS51257">
    <property type="entry name" value="PROKAR_LIPOPROTEIN"/>
    <property type="match status" value="1"/>
</dbReference>
<dbReference type="CDD" id="cd19096">
    <property type="entry name" value="AKR_Fe-S_oxidoreductase"/>
    <property type="match status" value="1"/>
</dbReference>
<name>A0A4R2S1E0_9FIRM</name>
<feature type="domain" description="NADP-dependent oxidoreductase" evidence="1">
    <location>
        <begin position="16"/>
        <end position="275"/>
    </location>
</feature>
<dbReference type="PANTHER" id="PTHR43312:SF2">
    <property type="entry name" value="OXIDOREDUCTASE"/>
    <property type="match status" value="1"/>
</dbReference>
<dbReference type="InterPro" id="IPR023210">
    <property type="entry name" value="NADP_OxRdtase_dom"/>
</dbReference>
<dbReference type="InterPro" id="IPR053135">
    <property type="entry name" value="AKR2_Oxidoreductase"/>
</dbReference>
<dbReference type="PANTHER" id="PTHR43312">
    <property type="entry name" value="D-THREO-ALDOSE 1-DEHYDROGENASE"/>
    <property type="match status" value="1"/>
</dbReference>
<dbReference type="Pfam" id="PF00248">
    <property type="entry name" value="Aldo_ket_red"/>
    <property type="match status" value="1"/>
</dbReference>
<comment type="caution">
    <text evidence="2">The sequence shown here is derived from an EMBL/GenBank/DDBJ whole genome shotgun (WGS) entry which is preliminary data.</text>
</comment>
<dbReference type="AlphaFoldDB" id="A0A4R2S1E0"/>
<keyword evidence="3" id="KW-1185">Reference proteome</keyword>
<evidence type="ECO:0000313" key="3">
    <source>
        <dbReference type="Proteomes" id="UP000294813"/>
    </source>
</evidence>
<protein>
    <recommendedName>
        <fullName evidence="1">NADP-dependent oxidoreductase domain-containing protein</fullName>
    </recommendedName>
</protein>
<dbReference type="RefSeq" id="WP_131918574.1">
    <property type="nucleotide sequence ID" value="NZ_JAOQNU010000006.1"/>
</dbReference>
<evidence type="ECO:0000313" key="2">
    <source>
        <dbReference type="EMBL" id="TCP65155.1"/>
    </source>
</evidence>
<dbReference type="Pfam" id="PF13534">
    <property type="entry name" value="Fer4_17"/>
    <property type="match status" value="1"/>
</dbReference>
<reference evidence="2 3" key="1">
    <citation type="submission" date="2019-03" db="EMBL/GenBank/DDBJ databases">
        <title>Genomic Encyclopedia of Type Strains, Phase IV (KMG-IV): sequencing the most valuable type-strain genomes for metagenomic binning, comparative biology and taxonomic classification.</title>
        <authorList>
            <person name="Goeker M."/>
        </authorList>
    </citation>
    <scope>NUCLEOTIDE SEQUENCE [LARGE SCALE GENOMIC DNA]</scope>
    <source>
        <strain evidence="2 3">DSM 11170</strain>
    </source>
</reference>
<accession>A0A4R2S1E0</accession>
<dbReference type="Proteomes" id="UP000294813">
    <property type="component" value="Unassembled WGS sequence"/>
</dbReference>
<organism evidence="2 3">
    <name type="scientific">Heliophilum fasciatum</name>
    <dbReference type="NCBI Taxonomy" id="35700"/>
    <lineage>
        <taxon>Bacteria</taxon>
        <taxon>Bacillati</taxon>
        <taxon>Bacillota</taxon>
        <taxon>Clostridia</taxon>
        <taxon>Eubacteriales</taxon>
        <taxon>Heliobacteriaceae</taxon>
        <taxon>Heliophilum</taxon>
    </lineage>
</organism>
<dbReference type="OrthoDB" id="9773828at2"/>
<proteinExistence type="predicted"/>